<feature type="transmembrane region" description="Helical" evidence="5">
    <location>
        <begin position="136"/>
        <end position="169"/>
    </location>
</feature>
<feature type="transmembrane region" description="Helical" evidence="5">
    <location>
        <begin position="207"/>
        <end position="225"/>
    </location>
</feature>
<evidence type="ECO:0000256" key="5">
    <source>
        <dbReference type="RuleBase" id="RU363041"/>
    </source>
</evidence>
<accession>A0A9D9E789</accession>
<comment type="subcellular location">
    <subcellularLocation>
        <location evidence="5">Cell membrane</location>
        <topology evidence="5">Multi-pass membrane protein</topology>
    </subcellularLocation>
    <subcellularLocation>
        <location evidence="1">Membrane</location>
        <topology evidence="1">Multi-pass membrane protein</topology>
    </subcellularLocation>
</comment>
<dbReference type="AlphaFoldDB" id="A0A9D9E789"/>
<keyword evidence="5" id="KW-1003">Cell membrane</keyword>
<dbReference type="GO" id="GO:0005886">
    <property type="term" value="C:plasma membrane"/>
    <property type="evidence" value="ECO:0007669"/>
    <property type="project" value="UniProtKB-SubCell"/>
</dbReference>
<feature type="transmembrane region" description="Helical" evidence="5">
    <location>
        <begin position="181"/>
        <end position="198"/>
    </location>
</feature>
<keyword evidence="2 5" id="KW-0812">Transmembrane</keyword>
<dbReference type="InterPro" id="IPR051598">
    <property type="entry name" value="TSUP/Inactive_protease-like"/>
</dbReference>
<organism evidence="6 7">
    <name type="scientific">Candidatus Aphodenecus pullistercoris</name>
    <dbReference type="NCBI Taxonomy" id="2840669"/>
    <lineage>
        <taxon>Bacteria</taxon>
        <taxon>Pseudomonadati</taxon>
        <taxon>Spirochaetota</taxon>
        <taxon>Spirochaetia</taxon>
        <taxon>Spirochaetales</taxon>
        <taxon>Candidatus Aphodenecus</taxon>
    </lineage>
</organism>
<evidence type="ECO:0000256" key="2">
    <source>
        <dbReference type="ARBA" id="ARBA00022692"/>
    </source>
</evidence>
<comment type="caution">
    <text evidence="6">The sequence shown here is derived from an EMBL/GenBank/DDBJ whole genome shotgun (WGS) entry which is preliminary data.</text>
</comment>
<sequence length="259" mass="27944">MQIIIVLTVLFATVLGSLSGIGGGVIIKPVMDAVSGLTSSQISFLSGTTVLTMTIVSLLRSRGGEVRIDRRGIYLALGAAFGGLAGKSIFSWMVSSLPSQDGVSLVQNIIMVILTVAVFFYVLFKARVHQLDIQNRVFCTLAGLFLGLMSSFLGIGGGPINIMVLSYFFSMDTKTSALNSLYIIFFSQVVSLLSNLVMRDVPTFDPLLLVMMMVCAVIGASGGRWLSKKLDSRQIDVMFLCMLVLITGISVYNCFKYGL</sequence>
<proteinExistence type="inferred from homology"/>
<dbReference type="InterPro" id="IPR002781">
    <property type="entry name" value="TM_pro_TauE-like"/>
</dbReference>
<feature type="transmembrane region" description="Helical" evidence="5">
    <location>
        <begin position="105"/>
        <end position="124"/>
    </location>
</feature>
<dbReference type="PANTHER" id="PTHR43701">
    <property type="entry name" value="MEMBRANE TRANSPORTER PROTEIN MJ0441-RELATED"/>
    <property type="match status" value="1"/>
</dbReference>
<reference evidence="6" key="1">
    <citation type="submission" date="2020-10" db="EMBL/GenBank/DDBJ databases">
        <authorList>
            <person name="Gilroy R."/>
        </authorList>
    </citation>
    <scope>NUCLEOTIDE SEQUENCE</scope>
    <source>
        <strain evidence="6">11167</strain>
    </source>
</reference>
<keyword evidence="4 5" id="KW-0472">Membrane</keyword>
<feature type="transmembrane region" description="Helical" evidence="5">
    <location>
        <begin position="44"/>
        <end position="61"/>
    </location>
</feature>
<protein>
    <recommendedName>
        <fullName evidence="5">Probable membrane transporter protein</fullName>
    </recommendedName>
</protein>
<comment type="similarity">
    <text evidence="5">Belongs to the 4-toluene sulfonate uptake permease (TSUP) (TC 2.A.102) family.</text>
</comment>
<feature type="transmembrane region" description="Helical" evidence="5">
    <location>
        <begin position="237"/>
        <end position="255"/>
    </location>
</feature>
<reference evidence="6" key="2">
    <citation type="journal article" date="2021" name="PeerJ">
        <title>Extensive microbial diversity within the chicken gut microbiome revealed by metagenomics and culture.</title>
        <authorList>
            <person name="Gilroy R."/>
            <person name="Ravi A."/>
            <person name="Getino M."/>
            <person name="Pursley I."/>
            <person name="Horton D.L."/>
            <person name="Alikhan N.F."/>
            <person name="Baker D."/>
            <person name="Gharbi K."/>
            <person name="Hall N."/>
            <person name="Watson M."/>
            <person name="Adriaenssens E.M."/>
            <person name="Foster-Nyarko E."/>
            <person name="Jarju S."/>
            <person name="Secka A."/>
            <person name="Antonio M."/>
            <person name="Oren A."/>
            <person name="Chaudhuri R.R."/>
            <person name="La Ragione R."/>
            <person name="Hildebrand F."/>
            <person name="Pallen M.J."/>
        </authorList>
    </citation>
    <scope>NUCLEOTIDE SEQUENCE</scope>
    <source>
        <strain evidence="6">11167</strain>
    </source>
</reference>
<evidence type="ECO:0000256" key="1">
    <source>
        <dbReference type="ARBA" id="ARBA00004141"/>
    </source>
</evidence>
<evidence type="ECO:0000256" key="3">
    <source>
        <dbReference type="ARBA" id="ARBA00022989"/>
    </source>
</evidence>
<keyword evidence="3 5" id="KW-1133">Transmembrane helix</keyword>
<name>A0A9D9E789_9SPIR</name>
<evidence type="ECO:0000256" key="4">
    <source>
        <dbReference type="ARBA" id="ARBA00023136"/>
    </source>
</evidence>
<dbReference type="EMBL" id="JADIMU010000019">
    <property type="protein sequence ID" value="MBO8442707.1"/>
    <property type="molecule type" value="Genomic_DNA"/>
</dbReference>
<dbReference type="PANTHER" id="PTHR43701:SF2">
    <property type="entry name" value="MEMBRANE TRANSPORTER PROTEIN YJNA-RELATED"/>
    <property type="match status" value="1"/>
</dbReference>
<evidence type="ECO:0000313" key="7">
    <source>
        <dbReference type="Proteomes" id="UP000823633"/>
    </source>
</evidence>
<gene>
    <name evidence="6" type="ORF">IAC42_02955</name>
</gene>
<feature type="transmembrane region" description="Helical" evidence="5">
    <location>
        <begin position="73"/>
        <end position="93"/>
    </location>
</feature>
<evidence type="ECO:0000313" key="6">
    <source>
        <dbReference type="EMBL" id="MBO8442707.1"/>
    </source>
</evidence>
<dbReference type="Proteomes" id="UP000823633">
    <property type="component" value="Unassembled WGS sequence"/>
</dbReference>
<dbReference type="Pfam" id="PF01925">
    <property type="entry name" value="TauE"/>
    <property type="match status" value="1"/>
</dbReference>